<keyword evidence="3" id="KW-1185">Reference proteome</keyword>
<accession>A0A4R0KY24</accession>
<gene>
    <name evidence="2" type="ORF">E0H73_12695</name>
</gene>
<evidence type="ECO:0000256" key="1">
    <source>
        <dbReference type="SAM" id="MobiDB-lite"/>
    </source>
</evidence>
<reference evidence="2 3" key="1">
    <citation type="submission" date="2019-02" db="EMBL/GenBank/DDBJ databases">
        <title>Kribbella capetownensis sp. nov. and Kribbella speibonae sp. nov., isolated from soil.</title>
        <authorList>
            <person name="Curtis S.M."/>
            <person name="Norton I."/>
            <person name="Everest G.J."/>
            <person name="Meyers P.R."/>
        </authorList>
    </citation>
    <scope>NUCLEOTIDE SEQUENCE [LARGE SCALE GENOMIC DNA]</scope>
    <source>
        <strain evidence="2 3">NRRL B-24813</strain>
    </source>
</reference>
<dbReference type="Proteomes" id="UP000291144">
    <property type="component" value="Unassembled WGS sequence"/>
</dbReference>
<proteinExistence type="predicted"/>
<dbReference type="AlphaFoldDB" id="A0A4R0KY24"/>
<feature type="region of interest" description="Disordered" evidence="1">
    <location>
        <begin position="58"/>
        <end position="88"/>
    </location>
</feature>
<evidence type="ECO:0000313" key="3">
    <source>
        <dbReference type="Proteomes" id="UP000291144"/>
    </source>
</evidence>
<protein>
    <submittedName>
        <fullName evidence="2">Uncharacterized protein</fullName>
    </submittedName>
</protein>
<sequence>MTEQLWHTMIVRVWRDRDGLKIRFTAEDRHQPPRPVAVEGSVEAACERFHTWLETVTSSRPDVVPDPVRRRRTQHDDGQETGGQTPAP</sequence>
<dbReference type="EMBL" id="SJKB01000003">
    <property type="protein sequence ID" value="TCC63308.1"/>
    <property type="molecule type" value="Genomic_DNA"/>
</dbReference>
<evidence type="ECO:0000313" key="2">
    <source>
        <dbReference type="EMBL" id="TCC63308.1"/>
    </source>
</evidence>
<dbReference type="OrthoDB" id="3831418at2"/>
<name>A0A4R0KY24_9ACTN</name>
<comment type="caution">
    <text evidence="2">The sequence shown here is derived from an EMBL/GenBank/DDBJ whole genome shotgun (WGS) entry which is preliminary data.</text>
</comment>
<dbReference type="RefSeq" id="WP_131354196.1">
    <property type="nucleotide sequence ID" value="NZ_SJKB01000003.1"/>
</dbReference>
<organism evidence="2 3">
    <name type="scientific">Kribbella pittospori</name>
    <dbReference type="NCBI Taxonomy" id="722689"/>
    <lineage>
        <taxon>Bacteria</taxon>
        <taxon>Bacillati</taxon>
        <taxon>Actinomycetota</taxon>
        <taxon>Actinomycetes</taxon>
        <taxon>Propionibacteriales</taxon>
        <taxon>Kribbellaceae</taxon>
        <taxon>Kribbella</taxon>
    </lineage>
</organism>